<name>A0A0B7FY32_THACB</name>
<dbReference type="InterPro" id="IPR051276">
    <property type="entry name" value="Saccharopine_DH-like_oxidrdct"/>
</dbReference>
<feature type="domain" description="Saccharopine dehydrogenase NADP binding" evidence="2">
    <location>
        <begin position="53"/>
        <end position="158"/>
    </location>
</feature>
<comment type="similarity">
    <text evidence="1">Belongs to the saccharopine dehydrogenase family.</text>
</comment>
<dbReference type="PANTHER" id="PTHR12286:SF5">
    <property type="entry name" value="SACCHAROPINE DEHYDROGENASE-LIKE OXIDOREDUCTASE"/>
    <property type="match status" value="1"/>
</dbReference>
<dbReference type="EMBL" id="LN679604">
    <property type="protein sequence ID" value="CEL61138.1"/>
    <property type="molecule type" value="Genomic_DNA"/>
</dbReference>
<dbReference type="OrthoDB" id="10268090at2759"/>
<dbReference type="AlphaFoldDB" id="A0A0B7FY32"/>
<dbReference type="GO" id="GO:0005739">
    <property type="term" value="C:mitochondrion"/>
    <property type="evidence" value="ECO:0007669"/>
    <property type="project" value="TreeGrafter"/>
</dbReference>
<dbReference type="GO" id="GO:0005886">
    <property type="term" value="C:plasma membrane"/>
    <property type="evidence" value="ECO:0007669"/>
    <property type="project" value="TreeGrafter"/>
</dbReference>
<organism evidence="3 4">
    <name type="scientific">Thanatephorus cucumeris (strain AG1-IB / isolate 7/3/14)</name>
    <name type="common">Lettuce bottom rot fungus</name>
    <name type="synonym">Rhizoctonia solani</name>
    <dbReference type="NCBI Taxonomy" id="1108050"/>
    <lineage>
        <taxon>Eukaryota</taxon>
        <taxon>Fungi</taxon>
        <taxon>Dikarya</taxon>
        <taxon>Basidiomycota</taxon>
        <taxon>Agaricomycotina</taxon>
        <taxon>Agaricomycetes</taxon>
        <taxon>Cantharellales</taxon>
        <taxon>Ceratobasidiaceae</taxon>
        <taxon>Rhizoctonia</taxon>
        <taxon>Rhizoctonia solani AG-1</taxon>
    </lineage>
</organism>
<dbReference type="PANTHER" id="PTHR12286">
    <property type="entry name" value="SACCHAROPINE DEHYDROGENASE-LIKE OXIDOREDUCTASE"/>
    <property type="match status" value="1"/>
</dbReference>
<proteinExistence type="inferred from homology"/>
<dbReference type="Pfam" id="PF03435">
    <property type="entry name" value="Sacchrp_dh_NADP"/>
    <property type="match status" value="1"/>
</dbReference>
<sequence>MDSVTDALPVARTSRSRIDISNAGMDHVTFISNPRVKGVKLCFAIMVEREFDILVIGATGYTGRLVVEYLANHSRASSLHIALGGRTISKVQDLANKYQNIGVLHVDVDEEHTVQEAVAKTRVVINIAGPYWTRGSVVVRVCARNGVHYVDLTGEAPWVSNIIEEYDYLAYQNRACIVPCSGYDSIPADIATYLSVRALEKQLNGKQIEHISSTTAHRLVFHGGMSGGTAATLFSHFEDVPIEHRRKGSGWGLSPMAAPPGYRPVPKILYSLPHIKPTVWGGYFILNSINAPIVRRSWGLRNYTLPLSKRPTFSYTEFQNTGSRVKGVLLSLGIMAALAGLAVVPPFRRFLKWLLPKSGEGPRPETLDRGGFDVINVAEGGGVVVKAKINGDGAPGHRLTSIMIVESALLLLDPKNLTEAGKEGGVLTPSVAYGDALVKVLEGTGRFKFEVEVLEDKKTR</sequence>
<dbReference type="SUPFAM" id="SSF51735">
    <property type="entry name" value="NAD(P)-binding Rossmann-fold domains"/>
    <property type="match status" value="1"/>
</dbReference>
<evidence type="ECO:0000259" key="2">
    <source>
        <dbReference type="Pfam" id="PF03435"/>
    </source>
</evidence>
<keyword evidence="4" id="KW-1185">Reference proteome</keyword>
<gene>
    <name evidence="3" type="ORF">RSOLAG1IB_12396</name>
</gene>
<dbReference type="Proteomes" id="UP000059188">
    <property type="component" value="Unassembled WGS sequence"/>
</dbReference>
<dbReference type="GO" id="GO:0009247">
    <property type="term" value="P:glycolipid biosynthetic process"/>
    <property type="evidence" value="ECO:0007669"/>
    <property type="project" value="TreeGrafter"/>
</dbReference>
<evidence type="ECO:0000313" key="3">
    <source>
        <dbReference type="EMBL" id="CEL61138.1"/>
    </source>
</evidence>
<dbReference type="InterPro" id="IPR036291">
    <property type="entry name" value="NAD(P)-bd_dom_sf"/>
</dbReference>
<dbReference type="Gene3D" id="3.40.50.720">
    <property type="entry name" value="NAD(P)-binding Rossmann-like Domain"/>
    <property type="match status" value="1"/>
</dbReference>
<accession>A0A0B7FY32</accession>
<reference evidence="3 4" key="1">
    <citation type="submission" date="2014-11" db="EMBL/GenBank/DDBJ databases">
        <authorList>
            <person name="Wibberg Daniel"/>
        </authorList>
    </citation>
    <scope>NUCLEOTIDE SEQUENCE [LARGE SCALE GENOMIC DNA]</scope>
    <source>
        <strain evidence="3">Rhizoctonia solani AG1-IB 7/3/14</strain>
    </source>
</reference>
<evidence type="ECO:0000256" key="1">
    <source>
        <dbReference type="ARBA" id="ARBA00038048"/>
    </source>
</evidence>
<protein>
    <submittedName>
        <fullName evidence="3">Putative trans-acting enoyl reductase Rv2449c</fullName>
    </submittedName>
</protein>
<dbReference type="GO" id="GO:0005811">
    <property type="term" value="C:lipid droplet"/>
    <property type="evidence" value="ECO:0007669"/>
    <property type="project" value="TreeGrafter"/>
</dbReference>
<dbReference type="InterPro" id="IPR005097">
    <property type="entry name" value="Sacchrp_dh_NADP-bd"/>
</dbReference>
<evidence type="ECO:0000313" key="4">
    <source>
        <dbReference type="Proteomes" id="UP000059188"/>
    </source>
</evidence>